<keyword evidence="3" id="KW-0540">Nuclease</keyword>
<dbReference type="EMBL" id="JBHRUJ010000010">
    <property type="protein sequence ID" value="MFC3210659.1"/>
    <property type="molecule type" value="Genomic_DNA"/>
</dbReference>
<dbReference type="Pfam" id="PF03235">
    <property type="entry name" value="GmrSD_N"/>
    <property type="match status" value="1"/>
</dbReference>
<dbReference type="Pfam" id="PF01844">
    <property type="entry name" value="HNH"/>
    <property type="match status" value="1"/>
</dbReference>
<evidence type="ECO:0000259" key="1">
    <source>
        <dbReference type="Pfam" id="PF01844"/>
    </source>
</evidence>
<dbReference type="InterPro" id="IPR003615">
    <property type="entry name" value="HNH_nuc"/>
</dbReference>
<dbReference type="InterPro" id="IPR004919">
    <property type="entry name" value="GmrSD_N"/>
</dbReference>
<dbReference type="PANTHER" id="PTHR39639:SF1">
    <property type="entry name" value="DUF262 DOMAIN-CONTAINING PROTEIN"/>
    <property type="match status" value="1"/>
</dbReference>
<proteinExistence type="predicted"/>
<evidence type="ECO:0000313" key="4">
    <source>
        <dbReference type="Proteomes" id="UP001595625"/>
    </source>
</evidence>
<accession>A0ABV7KMP1</accession>
<keyword evidence="3" id="KW-0378">Hydrolase</keyword>
<dbReference type="InterPro" id="IPR002711">
    <property type="entry name" value="HNH"/>
</dbReference>
<sequence length="387" mass="44257">MKTTLITATTVKDICEGFVYNELEGRGLFGLSGKLTIQPEYQRNYIYADGKRDVAVIESILKGYPIGLIYFNKVSDDKLEVLDGQQRITSFGRFVTNKFAIKDENGMEQYFSGIAKDKQSMILDTELLIYECEGTESEIKEWFRTINIVGVPLNNQELLNAVYSGPFVTLGKEEFSNSQNSNIQKWSAYISGSVNRQDFLERALDWVSKGNNAEYMSRHRYDNNINELKAYFNSVIDWSSSVFSGVENEMRGLEWGRLYEEYHKNAYNPKKVWEQVQELYGDPYVKNRKGVFEFILGNCKDAKLLDVRVFEEGTKKAVYSQQTKEAENKGISNCPLCSIGHTSNKSKIWKLKEMDADHVTAWSKGGATDIKNCQMLCKTHNRAKGNK</sequence>
<reference evidence="4" key="1">
    <citation type="journal article" date="2019" name="Int. J. Syst. Evol. Microbiol.">
        <title>The Global Catalogue of Microorganisms (GCM) 10K type strain sequencing project: providing services to taxonomists for standard genome sequencing and annotation.</title>
        <authorList>
            <consortium name="The Broad Institute Genomics Platform"/>
            <consortium name="The Broad Institute Genome Sequencing Center for Infectious Disease"/>
            <person name="Wu L."/>
            <person name="Ma J."/>
        </authorList>
    </citation>
    <scope>NUCLEOTIDE SEQUENCE [LARGE SCALE GENOMIC DNA]</scope>
    <source>
        <strain evidence="4">CCM 320</strain>
    </source>
</reference>
<dbReference type="CDD" id="cd00085">
    <property type="entry name" value="HNHc"/>
    <property type="match status" value="1"/>
</dbReference>
<organism evidence="3 4">
    <name type="scientific">Planomicrobium okeanokoites</name>
    <name type="common">Planococcus okeanokoites</name>
    <name type="synonym">Flavobacterium okeanokoites</name>
    <dbReference type="NCBI Taxonomy" id="244"/>
    <lineage>
        <taxon>Bacteria</taxon>
        <taxon>Bacillati</taxon>
        <taxon>Bacillota</taxon>
        <taxon>Bacilli</taxon>
        <taxon>Bacillales</taxon>
        <taxon>Caryophanaceae</taxon>
        <taxon>Planomicrobium</taxon>
    </lineage>
</organism>
<dbReference type="Gene3D" id="1.10.30.50">
    <property type="match status" value="1"/>
</dbReference>
<gene>
    <name evidence="3" type="ORF">ACFOEJ_06230</name>
</gene>
<feature type="domain" description="GmrSD restriction endonucleases N-terminal" evidence="2">
    <location>
        <begin position="36"/>
        <end position="163"/>
    </location>
</feature>
<keyword evidence="3" id="KW-0255">Endonuclease</keyword>
<dbReference type="Proteomes" id="UP001595625">
    <property type="component" value="Unassembled WGS sequence"/>
</dbReference>
<feature type="domain" description="HNH" evidence="1">
    <location>
        <begin position="352"/>
        <end position="387"/>
    </location>
</feature>
<keyword evidence="4" id="KW-1185">Reference proteome</keyword>
<comment type="caution">
    <text evidence="3">The sequence shown here is derived from an EMBL/GenBank/DDBJ whole genome shotgun (WGS) entry which is preliminary data.</text>
</comment>
<evidence type="ECO:0000259" key="2">
    <source>
        <dbReference type="Pfam" id="PF03235"/>
    </source>
</evidence>
<protein>
    <submittedName>
        <fullName evidence="3">HNH endonuclease family protein</fullName>
    </submittedName>
</protein>
<evidence type="ECO:0000313" key="3">
    <source>
        <dbReference type="EMBL" id="MFC3210659.1"/>
    </source>
</evidence>
<dbReference type="RefSeq" id="WP_117314256.1">
    <property type="nucleotide sequence ID" value="NZ_JBHRUJ010000010.1"/>
</dbReference>
<name>A0ABV7KMP1_PLAOK</name>
<dbReference type="GO" id="GO:0004519">
    <property type="term" value="F:endonuclease activity"/>
    <property type="evidence" value="ECO:0007669"/>
    <property type="project" value="UniProtKB-KW"/>
</dbReference>
<dbReference type="PANTHER" id="PTHR39639">
    <property type="entry name" value="CHROMOSOME 16, WHOLE GENOME SHOTGUN SEQUENCE"/>
    <property type="match status" value="1"/>
</dbReference>